<dbReference type="InterPro" id="IPR051675">
    <property type="entry name" value="Endo/Exo/Phosphatase_dom_1"/>
</dbReference>
<dbReference type="Gene3D" id="1.10.150.310">
    <property type="entry name" value="Tex RuvX-like domain-like"/>
    <property type="match status" value="2"/>
</dbReference>
<reference evidence="1" key="1">
    <citation type="submission" date="2018-06" db="EMBL/GenBank/DDBJ databases">
        <authorList>
            <person name="Zhirakovskaya E."/>
        </authorList>
    </citation>
    <scope>NUCLEOTIDE SEQUENCE</scope>
</reference>
<evidence type="ECO:0000313" key="1">
    <source>
        <dbReference type="EMBL" id="VAW28389.1"/>
    </source>
</evidence>
<sequence>MLFNWLSPYFIYPEKNDFSNLNREISQFTAVQKSLNDSLHLIHLQNTGKLTPEQAAAKLHPFPFDPNRLMNSQWLKMGLTPRQVKTILHYRAKGGLFRKKEDLKKIYSLSGAEFRVLEPFVRITPSEASAPGKAYRRKRATRMKVEINSADSVVLVQKLLLPPWLARRILKYRTLLGGFYSRTQLREVYGMKTATYDAVKDFVKIDATKIRKINLNLATFKQLLHHPYIDYETTKKLVNFRRKMHGFNNFRQVKQLTGLPDTLLNKIRHYLYLRPLKN</sequence>
<organism evidence="1">
    <name type="scientific">hydrothermal vent metagenome</name>
    <dbReference type="NCBI Taxonomy" id="652676"/>
    <lineage>
        <taxon>unclassified sequences</taxon>
        <taxon>metagenomes</taxon>
        <taxon>ecological metagenomes</taxon>
    </lineage>
</organism>
<dbReference type="InterPro" id="IPR010994">
    <property type="entry name" value="RuvA_2-like"/>
</dbReference>
<dbReference type="PANTHER" id="PTHR21180">
    <property type="entry name" value="ENDONUCLEASE/EXONUCLEASE/PHOSPHATASE FAMILY DOMAIN-CONTAINING PROTEIN 1"/>
    <property type="match status" value="1"/>
</dbReference>
<dbReference type="AlphaFoldDB" id="A0A3B0UUW0"/>
<dbReference type="EMBL" id="UOET01000232">
    <property type="protein sequence ID" value="VAW28389.1"/>
    <property type="molecule type" value="Genomic_DNA"/>
</dbReference>
<gene>
    <name evidence="1" type="ORF">MNBD_BACTEROID07-376</name>
</gene>
<protein>
    <recommendedName>
        <fullName evidence="2">Helix-hairpin-helix domain-containing protein</fullName>
    </recommendedName>
</protein>
<accession>A0A3B0UUW0</accession>
<proteinExistence type="predicted"/>
<dbReference type="SUPFAM" id="SSF47781">
    <property type="entry name" value="RuvA domain 2-like"/>
    <property type="match status" value="3"/>
</dbReference>
<name>A0A3B0UUW0_9ZZZZ</name>
<dbReference type="PANTHER" id="PTHR21180:SF32">
    <property type="entry name" value="ENDONUCLEASE_EXONUCLEASE_PHOSPHATASE FAMILY DOMAIN-CONTAINING PROTEIN 1"/>
    <property type="match status" value="1"/>
</dbReference>
<evidence type="ECO:0008006" key="2">
    <source>
        <dbReference type="Google" id="ProtNLM"/>
    </source>
</evidence>
<dbReference type="Pfam" id="PF12836">
    <property type="entry name" value="HHH_3"/>
    <property type="match status" value="2"/>
</dbReference>